<evidence type="ECO:0000256" key="2">
    <source>
        <dbReference type="ARBA" id="ARBA00022438"/>
    </source>
</evidence>
<feature type="binding site" evidence="6">
    <location>
        <position position="77"/>
    </location>
    <ligand>
        <name>substrate</name>
    </ligand>
</feature>
<proteinExistence type="inferred from homology"/>
<name>A0A0G0Q8K9_9BACT</name>
<organism evidence="9 10">
    <name type="scientific">Candidatus Gottesmanbacteria bacterium GW2011_GWC2_39_8</name>
    <dbReference type="NCBI Taxonomy" id="1618450"/>
    <lineage>
        <taxon>Bacteria</taxon>
        <taxon>Candidatus Gottesmaniibacteriota</taxon>
    </lineage>
</organism>
<comment type="cofactor">
    <cofactor evidence="6">
        <name>Co(2+)</name>
        <dbReference type="ChEBI" id="CHEBI:48828"/>
    </cofactor>
    <cofactor evidence="6">
        <name>Zn(2+)</name>
        <dbReference type="ChEBI" id="CHEBI:29105"/>
    </cofactor>
    <cofactor evidence="6">
        <name>Mn(2+)</name>
        <dbReference type="ChEBI" id="CHEBI:29035"/>
    </cofactor>
    <cofactor evidence="6">
        <name>Fe(2+)</name>
        <dbReference type="ChEBI" id="CHEBI:29033"/>
    </cofactor>
    <text evidence="6">Binds 2 divalent metal cations per subunit. Has a high-affinity and a low affinity metal-binding site. The true nature of the physiological cofactor is under debate. The enzyme is active with cobalt, zinc, manganese or divalent iron ions. Most likely, methionine aminopeptidases function as mononuclear Fe(2+)-metalloproteases under physiological conditions, and the catalytically relevant metal-binding site has been assigned to the histidine-containing high-affinity site.</text>
</comment>
<dbReference type="GO" id="GO:0004239">
    <property type="term" value="F:initiator methionyl aminopeptidase activity"/>
    <property type="evidence" value="ECO:0007669"/>
    <property type="project" value="UniProtKB-UniRule"/>
</dbReference>
<evidence type="ECO:0000259" key="8">
    <source>
        <dbReference type="Pfam" id="PF00557"/>
    </source>
</evidence>
<gene>
    <name evidence="6" type="primary">map</name>
    <name evidence="9" type="ORF">UT63_C0013G0001</name>
</gene>
<comment type="caution">
    <text evidence="9">The sequence shown here is derived from an EMBL/GenBank/DDBJ whole genome shotgun (WGS) entry which is preliminary data.</text>
</comment>
<evidence type="ECO:0000313" key="9">
    <source>
        <dbReference type="EMBL" id="KKR33641.1"/>
    </source>
</evidence>
<feature type="binding site" evidence="6">
    <location>
        <position position="181"/>
    </location>
    <ligand>
        <name>substrate</name>
    </ligand>
</feature>
<keyword evidence="4 6" id="KW-0479">Metal-binding</keyword>
<dbReference type="EMBL" id="LBXN01000013">
    <property type="protein sequence ID" value="KKR33641.1"/>
    <property type="molecule type" value="Genomic_DNA"/>
</dbReference>
<evidence type="ECO:0000256" key="6">
    <source>
        <dbReference type="HAMAP-Rule" id="MF_01974"/>
    </source>
</evidence>
<accession>A0A0G0Q8K9</accession>
<feature type="binding site" evidence="6">
    <location>
        <position position="105"/>
    </location>
    <ligand>
        <name>a divalent metal cation</name>
        <dbReference type="ChEBI" id="CHEBI:60240"/>
        <label>2</label>
        <note>catalytic</note>
    </ligand>
</feature>
<comment type="function">
    <text evidence="1 6">Removes the N-terminal methionine from nascent proteins. The N-terminal methionine is often cleaved when the second residue in the primary sequence is small and uncharged (Met-Ala-, Cys, Gly, Pro, Ser, Thr, or Val). Requires deformylation of the N(alpha)-formylated initiator methionine before it can be hydrolyzed.</text>
</comment>
<dbReference type="PRINTS" id="PR00599">
    <property type="entry name" value="MAPEPTIDASE"/>
</dbReference>
<dbReference type="AlphaFoldDB" id="A0A0G0Q8K9"/>
<dbReference type="NCBIfam" id="TIGR00500">
    <property type="entry name" value="met_pdase_I"/>
    <property type="match status" value="1"/>
</dbReference>
<evidence type="ECO:0000256" key="1">
    <source>
        <dbReference type="ARBA" id="ARBA00002521"/>
    </source>
</evidence>
<feature type="binding site" evidence="6">
    <location>
        <position position="241"/>
    </location>
    <ligand>
        <name>a divalent metal cation</name>
        <dbReference type="ChEBI" id="CHEBI:60240"/>
        <label>1</label>
    </ligand>
</feature>
<reference evidence="9 10" key="1">
    <citation type="journal article" date="2015" name="Nature">
        <title>rRNA introns, odd ribosomes, and small enigmatic genomes across a large radiation of phyla.</title>
        <authorList>
            <person name="Brown C.T."/>
            <person name="Hug L.A."/>
            <person name="Thomas B.C."/>
            <person name="Sharon I."/>
            <person name="Castelle C.J."/>
            <person name="Singh A."/>
            <person name="Wilkins M.J."/>
            <person name="Williams K.H."/>
            <person name="Banfield J.F."/>
        </authorList>
    </citation>
    <scope>NUCLEOTIDE SEQUENCE [LARGE SCALE GENOMIC DNA]</scope>
</reference>
<evidence type="ECO:0000313" key="10">
    <source>
        <dbReference type="Proteomes" id="UP000034539"/>
    </source>
</evidence>
<evidence type="ECO:0000256" key="4">
    <source>
        <dbReference type="ARBA" id="ARBA00022723"/>
    </source>
</evidence>
<dbReference type="InterPro" id="IPR000994">
    <property type="entry name" value="Pept_M24"/>
</dbReference>
<dbReference type="GO" id="GO:0070006">
    <property type="term" value="F:metalloaminopeptidase activity"/>
    <property type="evidence" value="ECO:0007669"/>
    <property type="project" value="UniProtKB-UniRule"/>
</dbReference>
<dbReference type="InterPro" id="IPR001714">
    <property type="entry name" value="Pept_M24_MAP"/>
</dbReference>
<feature type="binding site" evidence="6">
    <location>
        <position position="105"/>
    </location>
    <ligand>
        <name>a divalent metal cation</name>
        <dbReference type="ChEBI" id="CHEBI:60240"/>
        <label>1</label>
    </ligand>
</feature>
<evidence type="ECO:0000256" key="5">
    <source>
        <dbReference type="ARBA" id="ARBA00022801"/>
    </source>
</evidence>
<feature type="domain" description="Peptidase M24" evidence="8">
    <location>
        <begin position="11"/>
        <end position="247"/>
    </location>
</feature>
<dbReference type="SUPFAM" id="SSF55920">
    <property type="entry name" value="Creatinase/aminopeptidase"/>
    <property type="match status" value="1"/>
</dbReference>
<dbReference type="EC" id="3.4.11.18" evidence="6 7"/>
<comment type="similarity">
    <text evidence="6">Belongs to the peptidase M24A family. Methionine aminopeptidase type 1 subfamily.</text>
</comment>
<feature type="binding site" evidence="6">
    <location>
        <position position="174"/>
    </location>
    <ligand>
        <name>a divalent metal cation</name>
        <dbReference type="ChEBI" id="CHEBI:60240"/>
        <label>2</label>
        <note>catalytic</note>
    </ligand>
</feature>
<keyword evidence="2 6" id="KW-0031">Aminopeptidase</keyword>
<keyword evidence="5 6" id="KW-0378">Hydrolase</keyword>
<sequence length="255" mass="28236">MIKYKTDEEIEIMQKGGKILKDVLDLLVREAKPGVTLLSLDTLAETEIRKRGAEPSFSKIPGYRWTTCLCLNDVVVHGIPTDYKLKAGDVLGIDVGVYLQGFHTDTSWSIIVGDETGSRKENQEKFKFLKKGEEALFKALKEVKPGKRTWDISKVIQDTVEEGGYSVVRSLVGHGVGRDLHEDPEIPGFIKHAKSKTPEIKEGMVIAVEVIYNLGSPEVIYNTNDGWTISTIDGKISGLFEKTVAVTSHGTLFLT</sequence>
<dbReference type="PANTHER" id="PTHR43330:SF27">
    <property type="entry name" value="METHIONINE AMINOPEPTIDASE"/>
    <property type="match status" value="1"/>
</dbReference>
<dbReference type="InterPro" id="IPR002467">
    <property type="entry name" value="Pept_M24A_MAP1"/>
</dbReference>
<dbReference type="GO" id="GO:0006508">
    <property type="term" value="P:proteolysis"/>
    <property type="evidence" value="ECO:0007669"/>
    <property type="project" value="UniProtKB-KW"/>
</dbReference>
<feature type="binding site" evidence="6">
    <location>
        <position position="209"/>
    </location>
    <ligand>
        <name>a divalent metal cation</name>
        <dbReference type="ChEBI" id="CHEBI:60240"/>
        <label>2</label>
        <note>catalytic</note>
    </ligand>
</feature>
<dbReference type="PATRIC" id="fig|1618450.3.peg.376"/>
<dbReference type="Proteomes" id="UP000034539">
    <property type="component" value="Unassembled WGS sequence"/>
</dbReference>
<dbReference type="GO" id="GO:0005829">
    <property type="term" value="C:cytosol"/>
    <property type="evidence" value="ECO:0007669"/>
    <property type="project" value="TreeGrafter"/>
</dbReference>
<feature type="binding site" evidence="6">
    <location>
        <position position="94"/>
    </location>
    <ligand>
        <name>a divalent metal cation</name>
        <dbReference type="ChEBI" id="CHEBI:60240"/>
        <label>1</label>
    </ligand>
</feature>
<dbReference type="PANTHER" id="PTHR43330">
    <property type="entry name" value="METHIONINE AMINOPEPTIDASE"/>
    <property type="match status" value="1"/>
</dbReference>
<keyword evidence="3 6" id="KW-0645">Protease</keyword>
<protein>
    <recommendedName>
        <fullName evidence="6 7">Methionine aminopeptidase</fullName>
        <shortName evidence="6">MAP</shortName>
        <shortName evidence="6">MetAP</shortName>
        <ecNumber evidence="6 7">3.4.11.18</ecNumber>
    </recommendedName>
    <alternativeName>
        <fullName evidence="6">Peptidase M</fullName>
    </alternativeName>
</protein>
<comment type="subunit">
    <text evidence="6">Monomer.</text>
</comment>
<dbReference type="GO" id="GO:0046872">
    <property type="term" value="F:metal ion binding"/>
    <property type="evidence" value="ECO:0007669"/>
    <property type="project" value="UniProtKB-UniRule"/>
</dbReference>
<evidence type="ECO:0000256" key="7">
    <source>
        <dbReference type="RuleBase" id="RU003653"/>
    </source>
</evidence>
<dbReference type="Pfam" id="PF00557">
    <property type="entry name" value="Peptidase_M24"/>
    <property type="match status" value="1"/>
</dbReference>
<evidence type="ECO:0000256" key="3">
    <source>
        <dbReference type="ARBA" id="ARBA00022670"/>
    </source>
</evidence>
<dbReference type="Gene3D" id="3.90.230.10">
    <property type="entry name" value="Creatinase/methionine aminopeptidase superfamily"/>
    <property type="match status" value="1"/>
</dbReference>
<dbReference type="InterPro" id="IPR036005">
    <property type="entry name" value="Creatinase/aminopeptidase-like"/>
</dbReference>
<feature type="binding site" evidence="6">
    <location>
        <position position="241"/>
    </location>
    <ligand>
        <name>a divalent metal cation</name>
        <dbReference type="ChEBI" id="CHEBI:60240"/>
        <label>2</label>
        <note>catalytic</note>
    </ligand>
</feature>
<dbReference type="HAMAP" id="MF_01974">
    <property type="entry name" value="MetAP_1"/>
    <property type="match status" value="1"/>
</dbReference>
<comment type="catalytic activity">
    <reaction evidence="6 7">
        <text>Release of N-terminal amino acids, preferentially methionine, from peptides and arylamides.</text>
        <dbReference type="EC" id="3.4.11.18"/>
    </reaction>
</comment>